<organism evidence="1">
    <name type="scientific">Timema tahoe</name>
    <dbReference type="NCBI Taxonomy" id="61484"/>
    <lineage>
        <taxon>Eukaryota</taxon>
        <taxon>Metazoa</taxon>
        <taxon>Ecdysozoa</taxon>
        <taxon>Arthropoda</taxon>
        <taxon>Hexapoda</taxon>
        <taxon>Insecta</taxon>
        <taxon>Pterygota</taxon>
        <taxon>Neoptera</taxon>
        <taxon>Polyneoptera</taxon>
        <taxon>Phasmatodea</taxon>
        <taxon>Timematodea</taxon>
        <taxon>Timematoidea</taxon>
        <taxon>Timematidae</taxon>
        <taxon>Timema</taxon>
    </lineage>
</organism>
<reference evidence="1" key="1">
    <citation type="submission" date="2020-11" db="EMBL/GenBank/DDBJ databases">
        <authorList>
            <person name="Tran Van P."/>
        </authorList>
    </citation>
    <scope>NUCLEOTIDE SEQUENCE</scope>
</reference>
<evidence type="ECO:0000313" key="1">
    <source>
        <dbReference type="EMBL" id="CAD7458756.1"/>
    </source>
</evidence>
<dbReference type="EMBL" id="OE002454">
    <property type="protein sequence ID" value="CAD7458756.1"/>
    <property type="molecule type" value="Genomic_DNA"/>
</dbReference>
<dbReference type="AlphaFoldDB" id="A0A7R9II11"/>
<proteinExistence type="predicted"/>
<name>A0A7R9II11_9NEOP</name>
<sequence length="345" mass="38598">MNWVKSVVLLMETLLPDDDEEADMEEQRSNLLLRLAGKYRAVATDALCVALGVGPLDLLVKNKVIGYWKRKNNREKVRILTSPEVETSEDAEIALLREWQRRWQGIETGRRAYQLFRNVVERIDNVHLEPSPSLVFFITGNGPYPESLKKMGLVGSDLCEFCMGGAPEHIVLECAQGKNKQYALTGYINYGEEDEMAKEPLAQLSVRYKVSLERVDHGHPSLLAGTTWNLSGRLHFTSQRSQVQIGIEAGVIDSTDTCNLAPSCGNSGDLGDSIPRGHAWYFFVEENYQGKYKMYYIKAVRRISAANTSVKDAAKRGSLVNMKNSQNCVKNTLKFRLATGSSIGN</sequence>
<accession>A0A7R9II11</accession>
<gene>
    <name evidence="1" type="ORF">TTEB3V08_LOCUS6729</name>
</gene>
<protein>
    <submittedName>
        <fullName evidence="1">Uncharacterized protein</fullName>
    </submittedName>
</protein>